<evidence type="ECO:0000313" key="2">
    <source>
        <dbReference type="Proteomes" id="UP000441354"/>
    </source>
</evidence>
<gene>
    <name evidence="1" type="ORF">F7732_06025</name>
</gene>
<dbReference type="OrthoDB" id="2680239at2"/>
<dbReference type="AlphaFoldDB" id="A0A7V7UWW5"/>
<sequence>MNIHELKQKFQQLRDCDPEHVNELLDFSKRAYIQNEIPIEVYRDLVRELEALGAQLPDHLEDNSLIGSN</sequence>
<accession>A0A7V7UWW5</accession>
<keyword evidence="2" id="KW-1185">Reference proteome</keyword>
<protein>
    <submittedName>
        <fullName evidence="1">Uncharacterized protein</fullName>
    </submittedName>
</protein>
<proteinExistence type="predicted"/>
<organism evidence="1 2">
    <name type="scientific">Bacillus mesophilum</name>
    <dbReference type="NCBI Taxonomy" id="1071718"/>
    <lineage>
        <taxon>Bacteria</taxon>
        <taxon>Bacillati</taxon>
        <taxon>Bacillota</taxon>
        <taxon>Bacilli</taxon>
        <taxon>Bacillales</taxon>
        <taxon>Bacillaceae</taxon>
        <taxon>Bacillus</taxon>
    </lineage>
</organism>
<dbReference type="EMBL" id="WBOT01000002">
    <property type="protein sequence ID" value="KAB2334359.1"/>
    <property type="molecule type" value="Genomic_DNA"/>
</dbReference>
<dbReference type="Proteomes" id="UP000441354">
    <property type="component" value="Unassembled WGS sequence"/>
</dbReference>
<dbReference type="InterPro" id="IPR025553">
    <property type="entry name" value="YppF"/>
</dbReference>
<evidence type="ECO:0000313" key="1">
    <source>
        <dbReference type="EMBL" id="KAB2334359.1"/>
    </source>
</evidence>
<name>A0A7V7UWW5_9BACI</name>
<dbReference type="Pfam" id="PF14178">
    <property type="entry name" value="YppF"/>
    <property type="match status" value="1"/>
</dbReference>
<dbReference type="RefSeq" id="WP_151573669.1">
    <property type="nucleotide sequence ID" value="NZ_WBOT01000002.1"/>
</dbReference>
<comment type="caution">
    <text evidence="1">The sequence shown here is derived from an EMBL/GenBank/DDBJ whole genome shotgun (WGS) entry which is preliminary data.</text>
</comment>
<reference evidence="1 2" key="1">
    <citation type="journal article" date="2014" name="Arch. Microbiol.">
        <title>Bacillus mesophilum sp. nov., strain IITR-54T, a novel 4-chlorobiphenyl dechlorinating bacterium.</title>
        <authorList>
            <person name="Manickam N."/>
            <person name="Singh N.K."/>
            <person name="Bajaj A."/>
            <person name="Kumar R.M."/>
            <person name="Kaur G."/>
            <person name="Kaur N."/>
            <person name="Bala M."/>
            <person name="Kumar A."/>
            <person name="Mayilraj S."/>
        </authorList>
    </citation>
    <scope>NUCLEOTIDE SEQUENCE [LARGE SCALE GENOMIC DNA]</scope>
    <source>
        <strain evidence="1 2">IITR-54</strain>
    </source>
</reference>